<evidence type="ECO:0000256" key="5">
    <source>
        <dbReference type="ARBA" id="ARBA00038359"/>
    </source>
</evidence>
<dbReference type="Pfam" id="PF20684">
    <property type="entry name" value="Fung_rhodopsin"/>
    <property type="match status" value="1"/>
</dbReference>
<dbReference type="PANTHER" id="PTHR33048">
    <property type="entry name" value="PTH11-LIKE INTEGRAL MEMBRANE PROTEIN (AFU_ORTHOLOGUE AFUA_5G11245)"/>
    <property type="match status" value="1"/>
</dbReference>
<evidence type="ECO:0000256" key="1">
    <source>
        <dbReference type="ARBA" id="ARBA00004141"/>
    </source>
</evidence>
<evidence type="ECO:0000259" key="7">
    <source>
        <dbReference type="Pfam" id="PF20684"/>
    </source>
</evidence>
<gene>
    <name evidence="8" type="ORF">KHLLAP_LOCUS9998</name>
</gene>
<comment type="subcellular location">
    <subcellularLocation>
        <location evidence="1">Membrane</location>
        <topology evidence="1">Multi-pass membrane protein</topology>
    </subcellularLocation>
</comment>
<protein>
    <submittedName>
        <fullName evidence="8">Uu.00g145560.m01.CDS01</fullName>
    </submittedName>
</protein>
<feature type="transmembrane region" description="Helical" evidence="6">
    <location>
        <begin position="144"/>
        <end position="170"/>
    </location>
</feature>
<evidence type="ECO:0000313" key="9">
    <source>
        <dbReference type="Proteomes" id="UP001295740"/>
    </source>
</evidence>
<dbReference type="InterPro" id="IPR049326">
    <property type="entry name" value="Rhodopsin_dom_fungi"/>
</dbReference>
<comment type="caution">
    <text evidence="8">The sequence shown here is derived from an EMBL/GenBank/DDBJ whole genome shotgun (WGS) entry which is preliminary data.</text>
</comment>
<feature type="transmembrane region" description="Helical" evidence="6">
    <location>
        <begin position="222"/>
        <end position="244"/>
    </location>
</feature>
<keyword evidence="9" id="KW-1185">Reference proteome</keyword>
<dbReference type="InterPro" id="IPR052337">
    <property type="entry name" value="SAT4-like"/>
</dbReference>
<evidence type="ECO:0000256" key="6">
    <source>
        <dbReference type="SAM" id="Phobius"/>
    </source>
</evidence>
<feature type="transmembrane region" description="Helical" evidence="6">
    <location>
        <begin position="25"/>
        <end position="45"/>
    </location>
</feature>
<dbReference type="EMBL" id="CAUWAG010000012">
    <property type="protein sequence ID" value="CAJ2509530.1"/>
    <property type="molecule type" value="Genomic_DNA"/>
</dbReference>
<organism evidence="8 9">
    <name type="scientific">Anthostomella pinea</name>
    <dbReference type="NCBI Taxonomy" id="933095"/>
    <lineage>
        <taxon>Eukaryota</taxon>
        <taxon>Fungi</taxon>
        <taxon>Dikarya</taxon>
        <taxon>Ascomycota</taxon>
        <taxon>Pezizomycotina</taxon>
        <taxon>Sordariomycetes</taxon>
        <taxon>Xylariomycetidae</taxon>
        <taxon>Xylariales</taxon>
        <taxon>Xylariaceae</taxon>
        <taxon>Anthostomella</taxon>
    </lineage>
</organism>
<evidence type="ECO:0000256" key="2">
    <source>
        <dbReference type="ARBA" id="ARBA00022692"/>
    </source>
</evidence>
<dbReference type="Proteomes" id="UP001295740">
    <property type="component" value="Unassembled WGS sequence"/>
</dbReference>
<feature type="transmembrane region" description="Helical" evidence="6">
    <location>
        <begin position="112"/>
        <end position="132"/>
    </location>
</feature>
<reference evidence="8" key="1">
    <citation type="submission" date="2023-10" db="EMBL/GenBank/DDBJ databases">
        <authorList>
            <person name="Hackl T."/>
        </authorList>
    </citation>
    <scope>NUCLEOTIDE SEQUENCE</scope>
</reference>
<accession>A0AAI8YM02</accession>
<evidence type="ECO:0000256" key="3">
    <source>
        <dbReference type="ARBA" id="ARBA00022989"/>
    </source>
</evidence>
<feature type="transmembrane region" description="Helical" evidence="6">
    <location>
        <begin position="190"/>
        <end position="210"/>
    </location>
</feature>
<feature type="transmembrane region" description="Helical" evidence="6">
    <location>
        <begin position="66"/>
        <end position="92"/>
    </location>
</feature>
<sequence length="435" mass="48191">MAEDSSTKGGTPALYGGLYAYGGDSVIACVVVFAVLCTVFLALRFMSHRIGRRPISLSDWLMIPCWFLIIGLCASVVCSVGLGGVGRHAAYVAQFMPNGMTRWAETLLATEVIYGVVIPLEKTSILLLYLRLFHIHRWFRVTTYVLIAYIWMWASSEILVAIFQCSPVALQWDKSLKGVCIDQLQYYRWISVPNVIHDLVMLAVPMPVVWKLQVSIRQKVALIFVFLVGSIGCVASFIRLSIFFKTDAFSDPTWASIQLMSWTLAEPGVIFICACMPSLWPMLPEIPCLGSVFNRSGNSTSSRSRVLESKPGAIAGAWDGQPRGLGPHNDNFIPLDDVEDRAGTHGVVSSPGRRHEMVDHSSGRGISVTKEFSWVSVNGQPFPHDYAMSGQPLPHMDDYAMWNGQPLPHGYAMYSPPLPLEYGMNGQPHPHDYST</sequence>
<dbReference type="AlphaFoldDB" id="A0AAI8YM02"/>
<dbReference type="PANTHER" id="PTHR33048:SF47">
    <property type="entry name" value="INTEGRAL MEMBRANE PROTEIN-RELATED"/>
    <property type="match status" value="1"/>
</dbReference>
<keyword evidence="3 6" id="KW-1133">Transmembrane helix</keyword>
<keyword evidence="4 6" id="KW-0472">Membrane</keyword>
<dbReference type="GO" id="GO:0016020">
    <property type="term" value="C:membrane"/>
    <property type="evidence" value="ECO:0007669"/>
    <property type="project" value="UniProtKB-SubCell"/>
</dbReference>
<proteinExistence type="inferred from homology"/>
<keyword evidence="2 6" id="KW-0812">Transmembrane</keyword>
<comment type="similarity">
    <text evidence="5">Belongs to the SAT4 family.</text>
</comment>
<name>A0AAI8YM02_9PEZI</name>
<feature type="domain" description="Rhodopsin" evidence="7">
    <location>
        <begin position="43"/>
        <end position="283"/>
    </location>
</feature>
<evidence type="ECO:0000313" key="8">
    <source>
        <dbReference type="EMBL" id="CAJ2509530.1"/>
    </source>
</evidence>
<evidence type="ECO:0000256" key="4">
    <source>
        <dbReference type="ARBA" id="ARBA00023136"/>
    </source>
</evidence>